<reference evidence="3" key="1">
    <citation type="submission" date="2014-05" db="EMBL/GenBank/DDBJ databases">
        <title>Whole genome sequencing of Lactobacillus casei NRIC0644.</title>
        <authorList>
            <person name="Atarashi H."/>
            <person name="Yoshida Y."/>
            <person name="Fujimura S."/>
            <person name="Tanaka N."/>
            <person name="Shiwa Y."/>
            <person name="Yoshikawa H."/>
            <person name="Okada S."/>
            <person name="Nakagawa J."/>
        </authorList>
    </citation>
    <scope>NUCLEOTIDE SEQUENCE [LARGE SCALE GENOMIC DNA]</scope>
    <source>
        <strain evidence="3">NRIC0644</strain>
    </source>
</reference>
<comment type="caution">
    <text evidence="2">The sequence shown here is derived from an EMBL/GenBank/DDBJ whole genome shotgun (WGS) entry which is preliminary data.</text>
</comment>
<dbReference type="Pfam" id="PF05043">
    <property type="entry name" value="Mga"/>
    <property type="match status" value="1"/>
</dbReference>
<evidence type="ECO:0000259" key="1">
    <source>
        <dbReference type="Pfam" id="PF05043"/>
    </source>
</evidence>
<feature type="domain" description="Mga helix-turn-helix" evidence="1">
    <location>
        <begin position="86"/>
        <end position="164"/>
    </location>
</feature>
<dbReference type="GeneID" id="57090536"/>
<dbReference type="InterPro" id="IPR007737">
    <property type="entry name" value="Mga_HTH"/>
</dbReference>
<sequence length="509" mass="59301">MLYEQTFLDRADLQKFQMFAAIKDTNVQTYTINTLSQHLDLSYQQGYNILQELFRDLTVLTKHPEKMKRKQISLLVDIDITVDDYHLYLLQHAIAFQFVDYIVQANHPSTDKFCRAHYISRSTLVRKTSALRNLLKRYQLKLSFSDLGFAGQESRIRLFLFAFYWIGYHGVDWPFKVLDEQKIVQEYTALPSAKKNPVDILEEVLFWAISRVRISGNHFVDGAAPFDKIFDEYSPFQYPVYTKEMFPAYDTRFMKSENDFFYFQQNRTITFLPTDATSDAFIRYLSDKKTVTTDFTKRLLAFLNAHVRPDSDFDVYHEHELVLNLARIALNNEFLGGDFMHIVDYYQPEGLPYTETKLYHTLQTFIAGLPDTPAYRRFLGKNAGFLRIIHYLLAPYLRYFSETPVVQVKLVYLGHDLLNRRLVNFLDDLSVVDLLPDDAPCQEADLVITSVDNEAAIRAAAPSDFKGEVATWIIDDDDSAIFQLYMLIRRLYLGKTASARSSETGTFKW</sequence>
<dbReference type="Proteomes" id="UP000032552">
    <property type="component" value="Unassembled WGS sequence"/>
</dbReference>
<organism evidence="2 3">
    <name type="scientific">Lacticaseibacillus paracasei NRIC 0644</name>
    <dbReference type="NCBI Taxonomy" id="1435038"/>
    <lineage>
        <taxon>Bacteria</taxon>
        <taxon>Bacillati</taxon>
        <taxon>Bacillota</taxon>
        <taxon>Bacilli</taxon>
        <taxon>Lactobacillales</taxon>
        <taxon>Lactobacillaceae</taxon>
        <taxon>Lacticaseibacillus</taxon>
    </lineage>
</organism>
<evidence type="ECO:0000313" key="3">
    <source>
        <dbReference type="Proteomes" id="UP000032552"/>
    </source>
</evidence>
<protein>
    <recommendedName>
        <fullName evidence="1">Mga helix-turn-helix domain-containing protein</fullName>
    </recommendedName>
</protein>
<accession>A0A0C9PV20</accession>
<gene>
    <name evidence="2" type="ORF">LC0644_0438</name>
</gene>
<dbReference type="RefSeq" id="WP_003566131.1">
    <property type="nucleotide sequence ID" value="NZ_BAYM01000030.1"/>
</dbReference>
<dbReference type="InterPro" id="IPR036388">
    <property type="entry name" value="WH-like_DNA-bd_sf"/>
</dbReference>
<dbReference type="AlphaFoldDB" id="A0A0C9PV20"/>
<evidence type="ECO:0000313" key="2">
    <source>
        <dbReference type="EMBL" id="GAN35849.1"/>
    </source>
</evidence>
<dbReference type="Gene3D" id="1.10.10.10">
    <property type="entry name" value="Winged helix-like DNA-binding domain superfamily/Winged helix DNA-binding domain"/>
    <property type="match status" value="1"/>
</dbReference>
<proteinExistence type="predicted"/>
<dbReference type="EMBL" id="BAYM01000030">
    <property type="protein sequence ID" value="GAN35849.1"/>
    <property type="molecule type" value="Genomic_DNA"/>
</dbReference>
<name>A0A0C9PV20_LACPA</name>